<reference evidence="5 6" key="1">
    <citation type="submission" date="2020-10" db="EMBL/GenBank/DDBJ databases">
        <title>Identification of Nocardia species via Next-generation sequencing and recognition of intraspecies genetic diversity.</title>
        <authorList>
            <person name="Li P."/>
            <person name="Li P."/>
            <person name="Lu B."/>
        </authorList>
    </citation>
    <scope>NUCLEOTIDE SEQUENCE [LARGE SCALE GENOMIC DNA]</scope>
    <source>
        <strain evidence="5 6">BJ06-0143</strain>
    </source>
</reference>
<dbReference type="InterPro" id="IPR042070">
    <property type="entry name" value="PucR_C-HTH_sf"/>
</dbReference>
<comment type="similarity">
    <text evidence="1">Belongs to the CdaR family.</text>
</comment>
<evidence type="ECO:0000313" key="6">
    <source>
        <dbReference type="Proteomes" id="UP000707731"/>
    </source>
</evidence>
<dbReference type="Proteomes" id="UP000707731">
    <property type="component" value="Unassembled WGS sequence"/>
</dbReference>
<sequence length="430" mass="47573">MKQNPVADRAGRTSPVVLAWLADYVSDTMRSDTLEKVVVRLDSVIVAKVPELADRDMSRDLAASTRAHARTLLSNLTSDTFEFSLPAEAHAFARTIARRGFDLRVLLRTYHAGMEAVLEYMNEAVEQREVPAEIERAVMLRMFDRTTKWISMSVELLTDTYVEERERVLRAALNRRTETVRALLAGEELDTDQAAVRLGYRLTGHHLAFVLWTDQGEPGGDAEVTDLLDRVAARVAADLGSARLLTMSSGASGMWAWAGLDDQAHAAELAVPGRIERKLAGSVDEPVRVAFGVPGARIAGFRSGHREAMAARQVAERGDGGRRVVAYRDVEIAYLAGVDAEAMRGLIERELRALAGEEENVVRLRRTLHTYLAQRRSPEATAKALGVHKNTVRYRLQRIEELLGHPIEQRGLALEVALTCLAAYDETAGR</sequence>
<evidence type="ECO:0000259" key="4">
    <source>
        <dbReference type="Pfam" id="PF17853"/>
    </source>
</evidence>
<evidence type="ECO:0000259" key="2">
    <source>
        <dbReference type="Pfam" id="PF13556"/>
    </source>
</evidence>
<dbReference type="PANTHER" id="PTHR33744:SF1">
    <property type="entry name" value="DNA-BINDING TRANSCRIPTIONAL ACTIVATOR ADER"/>
    <property type="match status" value="1"/>
</dbReference>
<dbReference type="InterPro" id="IPR041522">
    <property type="entry name" value="CdaR_GGDEF"/>
</dbReference>
<dbReference type="InterPro" id="IPR051448">
    <property type="entry name" value="CdaR-like_regulators"/>
</dbReference>
<dbReference type="InterPro" id="IPR025751">
    <property type="entry name" value="RsbRD_N_dom"/>
</dbReference>
<evidence type="ECO:0000313" key="5">
    <source>
        <dbReference type="EMBL" id="MBF6355756.1"/>
    </source>
</evidence>
<feature type="domain" description="PucR C-terminal helix-turn-helix" evidence="2">
    <location>
        <begin position="364"/>
        <end position="419"/>
    </location>
</feature>
<accession>A0ABS0DBA8</accession>
<comment type="caution">
    <text evidence="5">The sequence shown here is derived from an EMBL/GenBank/DDBJ whole genome shotgun (WGS) entry which is preliminary data.</text>
</comment>
<dbReference type="Gene3D" id="1.10.10.2840">
    <property type="entry name" value="PucR C-terminal helix-turn-helix domain"/>
    <property type="match status" value="1"/>
</dbReference>
<dbReference type="PANTHER" id="PTHR33744">
    <property type="entry name" value="CARBOHYDRATE DIACID REGULATOR"/>
    <property type="match status" value="1"/>
</dbReference>
<evidence type="ECO:0000256" key="1">
    <source>
        <dbReference type="ARBA" id="ARBA00006754"/>
    </source>
</evidence>
<dbReference type="RefSeq" id="WP_195002661.1">
    <property type="nucleotide sequence ID" value="NZ_JADLQN010000002.1"/>
</dbReference>
<dbReference type="InterPro" id="IPR025736">
    <property type="entry name" value="PucR_C-HTH_dom"/>
</dbReference>
<proteinExistence type="inferred from homology"/>
<name>A0ABS0DBA8_9NOCA</name>
<dbReference type="EMBL" id="JADLQN010000002">
    <property type="protein sequence ID" value="MBF6355756.1"/>
    <property type="molecule type" value="Genomic_DNA"/>
</dbReference>
<dbReference type="Pfam" id="PF14361">
    <property type="entry name" value="RsbRD_N"/>
    <property type="match status" value="1"/>
</dbReference>
<gene>
    <name evidence="5" type="ORF">IU449_14565</name>
</gene>
<keyword evidence="6" id="KW-1185">Reference proteome</keyword>
<feature type="domain" description="CdaR GGDEF-like" evidence="4">
    <location>
        <begin position="188"/>
        <end position="314"/>
    </location>
</feature>
<dbReference type="Pfam" id="PF17853">
    <property type="entry name" value="GGDEF_2"/>
    <property type="match status" value="1"/>
</dbReference>
<dbReference type="Pfam" id="PF13556">
    <property type="entry name" value="HTH_30"/>
    <property type="match status" value="1"/>
</dbReference>
<evidence type="ECO:0000259" key="3">
    <source>
        <dbReference type="Pfam" id="PF14361"/>
    </source>
</evidence>
<organism evidence="5 6">
    <name type="scientific">Nocardia higoensis</name>
    <dbReference type="NCBI Taxonomy" id="228599"/>
    <lineage>
        <taxon>Bacteria</taxon>
        <taxon>Bacillati</taxon>
        <taxon>Actinomycetota</taxon>
        <taxon>Actinomycetes</taxon>
        <taxon>Mycobacteriales</taxon>
        <taxon>Nocardiaceae</taxon>
        <taxon>Nocardia</taxon>
    </lineage>
</organism>
<feature type="domain" description="RsbT co-antagonist protein RsbRD N-terminal" evidence="3">
    <location>
        <begin position="42"/>
        <end position="176"/>
    </location>
</feature>
<protein>
    <submittedName>
        <fullName evidence="5">Helix-turn-helix domain-containing protein</fullName>
    </submittedName>
</protein>